<dbReference type="PIRSF" id="PIRSF002741">
    <property type="entry name" value="MppA"/>
    <property type="match status" value="1"/>
</dbReference>
<dbReference type="Pfam" id="PF00496">
    <property type="entry name" value="SBP_bac_5"/>
    <property type="match status" value="1"/>
</dbReference>
<dbReference type="InterPro" id="IPR039424">
    <property type="entry name" value="SBP_5"/>
</dbReference>
<dbReference type="InterPro" id="IPR030678">
    <property type="entry name" value="Peptide/Ni-bd"/>
</dbReference>
<dbReference type="InterPro" id="IPR000914">
    <property type="entry name" value="SBP_5_dom"/>
</dbReference>
<dbReference type="Gene3D" id="3.10.105.10">
    <property type="entry name" value="Dipeptide-binding Protein, Domain 3"/>
    <property type="match status" value="1"/>
</dbReference>
<dbReference type="SUPFAM" id="SSF53850">
    <property type="entry name" value="Periplasmic binding protein-like II"/>
    <property type="match status" value="1"/>
</dbReference>
<proteinExistence type="inferred from homology"/>
<comment type="caution">
    <text evidence="6">The sequence shown here is derived from an EMBL/GenBank/DDBJ whole genome shotgun (WGS) entry which is preliminary data.</text>
</comment>
<comment type="similarity">
    <text evidence="1">Belongs to the bacterial solute-binding protein 5 family.</text>
</comment>
<dbReference type="RefSeq" id="WP_358139148.1">
    <property type="nucleotide sequence ID" value="NZ_JBFALK010000022.1"/>
</dbReference>
<feature type="domain" description="Solute-binding protein family 5" evidence="5">
    <location>
        <begin position="74"/>
        <end position="425"/>
    </location>
</feature>
<dbReference type="PANTHER" id="PTHR30290:SF9">
    <property type="entry name" value="OLIGOPEPTIDE-BINDING PROTEIN APPA"/>
    <property type="match status" value="1"/>
</dbReference>
<reference evidence="6 7" key="1">
    <citation type="submission" date="2024-06" db="EMBL/GenBank/DDBJ databases">
        <title>The Natural Products Discovery Center: Release of the First 8490 Sequenced Strains for Exploring Actinobacteria Biosynthetic Diversity.</title>
        <authorList>
            <person name="Kalkreuter E."/>
            <person name="Kautsar S.A."/>
            <person name="Yang D."/>
            <person name="Bader C.D."/>
            <person name="Teijaro C.N."/>
            <person name="Fluegel L."/>
            <person name="Davis C.M."/>
            <person name="Simpson J.R."/>
            <person name="Lauterbach L."/>
            <person name="Steele A.D."/>
            <person name="Gui C."/>
            <person name="Meng S."/>
            <person name="Li G."/>
            <person name="Viehrig K."/>
            <person name="Ye F."/>
            <person name="Su P."/>
            <person name="Kiefer A.F."/>
            <person name="Nichols A."/>
            <person name="Cepeda A.J."/>
            <person name="Yan W."/>
            <person name="Fan B."/>
            <person name="Jiang Y."/>
            <person name="Adhikari A."/>
            <person name="Zheng C.-J."/>
            <person name="Schuster L."/>
            <person name="Cowan T.M."/>
            <person name="Smanski M.J."/>
            <person name="Chevrette M.G."/>
            <person name="De Carvalho L.P.S."/>
            <person name="Shen B."/>
        </authorList>
    </citation>
    <scope>NUCLEOTIDE SEQUENCE [LARGE SCALE GENOMIC DNA]</scope>
    <source>
        <strain evidence="6 7">NPDC050100</strain>
    </source>
</reference>
<dbReference type="Gene3D" id="3.40.190.10">
    <property type="entry name" value="Periplasmic binding protein-like II"/>
    <property type="match status" value="1"/>
</dbReference>
<feature type="signal peptide" evidence="4">
    <location>
        <begin position="1"/>
        <end position="23"/>
    </location>
</feature>
<evidence type="ECO:0000256" key="4">
    <source>
        <dbReference type="SAM" id="SignalP"/>
    </source>
</evidence>
<keyword evidence="3 4" id="KW-0732">Signal</keyword>
<evidence type="ECO:0000313" key="6">
    <source>
        <dbReference type="EMBL" id="MEV0973478.1"/>
    </source>
</evidence>
<evidence type="ECO:0000256" key="2">
    <source>
        <dbReference type="ARBA" id="ARBA00022448"/>
    </source>
</evidence>
<dbReference type="PANTHER" id="PTHR30290">
    <property type="entry name" value="PERIPLASMIC BINDING COMPONENT OF ABC TRANSPORTER"/>
    <property type="match status" value="1"/>
</dbReference>
<evidence type="ECO:0000313" key="7">
    <source>
        <dbReference type="Proteomes" id="UP001551675"/>
    </source>
</evidence>
<sequence length="520" mass="55288">MRSALTRLAAAAIVGLSAAACSAAPAQERPANADTFVAGLGSEPDSLNPVMGYAADGGSLMFDGLVSRNADLSLRPALATSLPEVKGTTVTFTLRTGVTFHDGTPLTGADVAYTYRSVLDDKNNSGIRGDYAAIESVEAPDATTVVFHLTYPYAPILQRATLGIVPDGSLERSGFEARPVGTGPYRFVSRTPGDKIVLEANPTYWGGAPTIKKLVLAFASDDNVRATRMAAGEFDAAELPPKAAARFENTDGLTVHRVPSADYRGVMFPLDEPVTGDLAIRKALSLALDRAAMVKTILAGAGRPAFGPIPPGTTWHNPAVEGSGTPDQAAAAQVLDQAGWVRGADGVRAKDGTPATFTLMYPAGDSLRKELALAVASDAKKIGVDVRPTGLDWDAIEPRMGKDALIMGMGTPFDPDYTNYETFHSRFSGQGFFNPGHYKVPEVDALLEKGREETDPAARKQAYDALQQRVRDDEVWAYLVFLEHVYVVRGEWTGIAPSVEAHEHAAGGLFRNLAEWKPAA</sequence>
<dbReference type="EMBL" id="JBFALK010000022">
    <property type="protein sequence ID" value="MEV0973478.1"/>
    <property type="molecule type" value="Genomic_DNA"/>
</dbReference>
<dbReference type="CDD" id="cd08518">
    <property type="entry name" value="PBP2_NikA_DppA_OppA_like_19"/>
    <property type="match status" value="1"/>
</dbReference>
<gene>
    <name evidence="6" type="ORF">AB0I59_33165</name>
</gene>
<accession>A0ABV3GPE1</accession>
<evidence type="ECO:0000256" key="1">
    <source>
        <dbReference type="ARBA" id="ARBA00005695"/>
    </source>
</evidence>
<dbReference type="Gene3D" id="3.90.76.10">
    <property type="entry name" value="Dipeptide-binding Protein, Domain 1"/>
    <property type="match status" value="1"/>
</dbReference>
<protein>
    <submittedName>
        <fullName evidence="6">ABC transporter substrate-binding protein</fullName>
    </submittedName>
</protein>
<evidence type="ECO:0000259" key="5">
    <source>
        <dbReference type="Pfam" id="PF00496"/>
    </source>
</evidence>
<keyword evidence="7" id="KW-1185">Reference proteome</keyword>
<dbReference type="PROSITE" id="PS51257">
    <property type="entry name" value="PROKAR_LIPOPROTEIN"/>
    <property type="match status" value="1"/>
</dbReference>
<evidence type="ECO:0000256" key="3">
    <source>
        <dbReference type="ARBA" id="ARBA00022729"/>
    </source>
</evidence>
<dbReference type="Proteomes" id="UP001551675">
    <property type="component" value="Unassembled WGS sequence"/>
</dbReference>
<keyword evidence="2" id="KW-0813">Transport</keyword>
<organism evidence="6 7">
    <name type="scientific">Microtetraspora glauca</name>
    <dbReference type="NCBI Taxonomy" id="1996"/>
    <lineage>
        <taxon>Bacteria</taxon>
        <taxon>Bacillati</taxon>
        <taxon>Actinomycetota</taxon>
        <taxon>Actinomycetes</taxon>
        <taxon>Streptosporangiales</taxon>
        <taxon>Streptosporangiaceae</taxon>
        <taxon>Microtetraspora</taxon>
    </lineage>
</organism>
<feature type="chain" id="PRO_5045768173" evidence="4">
    <location>
        <begin position="24"/>
        <end position="520"/>
    </location>
</feature>
<name>A0ABV3GPE1_MICGL</name>